<evidence type="ECO:0000256" key="4">
    <source>
        <dbReference type="ARBA" id="ARBA00023098"/>
    </source>
</evidence>
<dbReference type="GO" id="GO:0004435">
    <property type="term" value="F:phosphatidylinositol-4,5-bisphosphate phospholipase C activity"/>
    <property type="evidence" value="ECO:0007669"/>
    <property type="project" value="UniProtKB-EC"/>
</dbReference>
<dbReference type="AlphaFoldDB" id="A0ABD6EC66"/>
<dbReference type="InterPro" id="IPR037862">
    <property type="entry name" value="PLC-beta_PH"/>
</dbReference>
<evidence type="ECO:0000256" key="7">
    <source>
        <dbReference type="SAM" id="MobiDB-lite"/>
    </source>
</evidence>
<evidence type="ECO:0000313" key="9">
    <source>
        <dbReference type="EMBL" id="MFH4974981.1"/>
    </source>
</evidence>
<evidence type="ECO:0000256" key="6">
    <source>
        <dbReference type="RuleBase" id="RU361133"/>
    </source>
</evidence>
<dbReference type="PRINTS" id="PR00390">
    <property type="entry name" value="PHPHLIPASEC"/>
</dbReference>
<dbReference type="Gene3D" id="3.20.20.190">
    <property type="entry name" value="Phosphatidylinositol (PI) phosphodiesterase"/>
    <property type="match status" value="1"/>
</dbReference>
<keyword evidence="2 6" id="KW-0378">Hydrolase</keyword>
<dbReference type="Proteomes" id="UP001608902">
    <property type="component" value="Unassembled WGS sequence"/>
</dbReference>
<feature type="region of interest" description="Disordered" evidence="7">
    <location>
        <begin position="478"/>
        <end position="508"/>
    </location>
</feature>
<dbReference type="FunFam" id="1.10.238.10:FF:000024">
    <property type="entry name" value="1-phosphatidylinositol 4,5-bisphosphate phosphodiesterase"/>
    <property type="match status" value="1"/>
</dbReference>
<dbReference type="EC" id="3.1.4.11" evidence="1 6"/>
<dbReference type="Pfam" id="PF17787">
    <property type="entry name" value="PH_14"/>
    <property type="match status" value="1"/>
</dbReference>
<dbReference type="EMBL" id="JBGFUD010000658">
    <property type="protein sequence ID" value="MFH4974981.1"/>
    <property type="molecule type" value="Genomic_DNA"/>
</dbReference>
<keyword evidence="10" id="KW-1185">Reference proteome</keyword>
<dbReference type="InterPro" id="IPR053945">
    <property type="entry name" value="PLCB1-4-like_EFh"/>
</dbReference>
<dbReference type="FunFam" id="3.20.20.190:FF:000047">
    <property type="entry name" value="Phosphoinositide phospholipase C"/>
    <property type="match status" value="1"/>
</dbReference>
<feature type="domain" description="Phosphatidylinositol-specific phospholipase C X" evidence="8">
    <location>
        <begin position="312"/>
        <end position="463"/>
    </location>
</feature>
<dbReference type="Gene3D" id="1.10.238.10">
    <property type="entry name" value="EF-hand"/>
    <property type="match status" value="1"/>
</dbReference>
<organism evidence="9 10">
    <name type="scientific">Gnathostoma spinigerum</name>
    <dbReference type="NCBI Taxonomy" id="75299"/>
    <lineage>
        <taxon>Eukaryota</taxon>
        <taxon>Metazoa</taxon>
        <taxon>Ecdysozoa</taxon>
        <taxon>Nematoda</taxon>
        <taxon>Chromadorea</taxon>
        <taxon>Rhabditida</taxon>
        <taxon>Spirurina</taxon>
        <taxon>Gnathostomatomorpha</taxon>
        <taxon>Gnathostomatoidea</taxon>
        <taxon>Gnathostomatidae</taxon>
        <taxon>Gnathostoma</taxon>
    </lineage>
</organism>
<dbReference type="InterPro" id="IPR011992">
    <property type="entry name" value="EF-hand-dom_pair"/>
</dbReference>
<dbReference type="SMART" id="SM00148">
    <property type="entry name" value="PLCXc"/>
    <property type="match status" value="1"/>
</dbReference>
<dbReference type="InterPro" id="IPR001192">
    <property type="entry name" value="PI-PLC_fam"/>
</dbReference>
<dbReference type="SUPFAM" id="SSF47473">
    <property type="entry name" value="EF-hand"/>
    <property type="match status" value="1"/>
</dbReference>
<keyword evidence="5" id="KW-0807">Transducer</keyword>
<dbReference type="Pfam" id="PF22631">
    <property type="entry name" value="PLCB1-4-like_EFh"/>
    <property type="match status" value="1"/>
</dbReference>
<dbReference type="SUPFAM" id="SSF51695">
    <property type="entry name" value="PLC-like phosphodiesterases"/>
    <property type="match status" value="1"/>
</dbReference>
<evidence type="ECO:0000256" key="2">
    <source>
        <dbReference type="ARBA" id="ARBA00022801"/>
    </source>
</evidence>
<dbReference type="InterPro" id="IPR017946">
    <property type="entry name" value="PLC-like_Pdiesterase_TIM-brl"/>
</dbReference>
<dbReference type="PROSITE" id="PS50007">
    <property type="entry name" value="PIPLC_X_DOMAIN"/>
    <property type="match status" value="1"/>
</dbReference>
<comment type="catalytic activity">
    <reaction evidence="6">
        <text>a 1,2-diacyl-sn-glycero-3-phospho-(1D-myo-inositol-4,5-bisphosphate) + H2O = 1D-myo-inositol 1,4,5-trisphosphate + a 1,2-diacyl-sn-glycerol + H(+)</text>
        <dbReference type="Rhea" id="RHEA:33179"/>
        <dbReference type="ChEBI" id="CHEBI:15377"/>
        <dbReference type="ChEBI" id="CHEBI:15378"/>
        <dbReference type="ChEBI" id="CHEBI:17815"/>
        <dbReference type="ChEBI" id="CHEBI:58456"/>
        <dbReference type="ChEBI" id="CHEBI:203600"/>
        <dbReference type="EC" id="3.1.4.11"/>
    </reaction>
</comment>
<comment type="caution">
    <text evidence="9">The sequence shown here is derived from an EMBL/GenBank/DDBJ whole genome shotgun (WGS) entry which is preliminary data.</text>
</comment>
<reference evidence="9 10" key="1">
    <citation type="submission" date="2024-08" db="EMBL/GenBank/DDBJ databases">
        <title>Gnathostoma spinigerum genome.</title>
        <authorList>
            <person name="Gonzalez-Bertolin B."/>
            <person name="Monzon S."/>
            <person name="Zaballos A."/>
            <person name="Jimenez P."/>
            <person name="Dekumyoy P."/>
            <person name="Varona S."/>
            <person name="Cuesta I."/>
            <person name="Sumanam S."/>
            <person name="Adisakwattana P."/>
            <person name="Gasser R.B."/>
            <person name="Hernandez-Gonzalez A."/>
            <person name="Young N.D."/>
            <person name="Perteguer M.J."/>
        </authorList>
    </citation>
    <scope>NUCLEOTIDE SEQUENCE [LARGE SCALE GENOMIC DNA]</scope>
    <source>
        <strain evidence="9">AL3</strain>
        <tissue evidence="9">Liver</tissue>
    </source>
</reference>
<dbReference type="PANTHER" id="PTHR10336">
    <property type="entry name" value="PHOSPHOINOSITIDE-SPECIFIC PHOSPHOLIPASE C FAMILY PROTEIN"/>
    <property type="match status" value="1"/>
</dbReference>
<dbReference type="CDD" id="cd08591">
    <property type="entry name" value="PI-PLCc_beta"/>
    <property type="match status" value="1"/>
</dbReference>
<dbReference type="InterPro" id="IPR000909">
    <property type="entry name" value="PLipase_C_PInositol-sp_X_dom"/>
</dbReference>
<proteinExistence type="predicted"/>
<evidence type="ECO:0000313" key="10">
    <source>
        <dbReference type="Proteomes" id="UP001608902"/>
    </source>
</evidence>
<evidence type="ECO:0000259" key="8">
    <source>
        <dbReference type="SMART" id="SM00148"/>
    </source>
</evidence>
<accession>A0ABD6EC66</accession>
<dbReference type="Gene3D" id="2.30.29.240">
    <property type="match status" value="1"/>
</dbReference>
<keyword evidence="4 6" id="KW-0443">Lipid metabolism</keyword>
<evidence type="ECO:0000256" key="5">
    <source>
        <dbReference type="ARBA" id="ARBA00023224"/>
    </source>
</evidence>
<evidence type="ECO:0000256" key="3">
    <source>
        <dbReference type="ARBA" id="ARBA00022963"/>
    </source>
</evidence>
<protein>
    <recommendedName>
        <fullName evidence="1 6">Phosphoinositide phospholipase C</fullName>
        <ecNumber evidence="1 6">3.1.4.11</ecNumber>
    </recommendedName>
</protein>
<gene>
    <name evidence="9" type="ORF">AB6A40_001690</name>
</gene>
<dbReference type="CDD" id="cd13361">
    <property type="entry name" value="PH_PLC_beta"/>
    <property type="match status" value="1"/>
</dbReference>
<dbReference type="GO" id="GO:0007165">
    <property type="term" value="P:signal transduction"/>
    <property type="evidence" value="ECO:0007669"/>
    <property type="project" value="UniProtKB-KW"/>
</dbReference>
<dbReference type="GO" id="GO:0016042">
    <property type="term" value="P:lipid catabolic process"/>
    <property type="evidence" value="ECO:0007669"/>
    <property type="project" value="UniProtKB-KW"/>
</dbReference>
<dbReference type="SUPFAM" id="SSF50729">
    <property type="entry name" value="PH domain-like"/>
    <property type="match status" value="1"/>
</dbReference>
<dbReference type="PANTHER" id="PTHR10336:SF36">
    <property type="entry name" value="1-PHOSPHATIDYLINOSITOL 4,5-BISPHOSPHATE PHOSPHODIESTERASE BETA-4"/>
    <property type="match status" value="1"/>
</dbReference>
<evidence type="ECO:0000256" key="1">
    <source>
        <dbReference type="ARBA" id="ARBA00012368"/>
    </source>
</evidence>
<sequence length="508" mass="58880">MAKDYQFNWKPDVPATLLEGSVFDRYDDDSTCLDLNARFFVDKHGFFLHWSCEGKDAVVIDLVQVWEARPGVLPKDGRVLFELEQRGPRETLEERTVWITHGVDLVNVNSFYIVAENIETAKAWRNGLNELLRKSKAKHISYTTSLMKHWQFLCLSLNDRRKIPIKNIVKMFCGGKSEKMVQKCLSDLGLSGDKEREELDVSLFTFDKFLRLYHKICPRTDVQELFVKLSGQKEYLTRDRLINFLNEEQRDPRLNEILFPFYNATRVQHLIAKYETDENYINNGKMSGDAFLRFLMSDENAPVFLDRVELHQDMDQPLCHYFINSSHNTYLTGRQYGGKSSAEIYRQVLLSGCRCVELDCWDGTGEMKGEPIITHGKAMCSDVFFKDVIYQIRDAAFARSDYPVILSFENHCSRSNQLKMAKYCMEIFGDMLLTHHLDDYPLEPGVPLPSPNCLKRKILIKNKRLKADIEKHQMEQFLKEGKLDEEDDISETPEAVVGEDASSPRKSL</sequence>
<keyword evidence="3 6" id="KW-0442">Lipid degradation</keyword>
<dbReference type="Pfam" id="PF00388">
    <property type="entry name" value="PI-PLC-X"/>
    <property type="match status" value="1"/>
</dbReference>
<name>A0ABD6EC66_9BILA</name>